<dbReference type="Pfam" id="PF00318">
    <property type="entry name" value="Ribosomal_S2"/>
    <property type="match status" value="1"/>
</dbReference>
<dbReference type="PANTHER" id="PTHR12534">
    <property type="entry name" value="30S RIBOSOMAL PROTEIN S2 PROKARYOTIC AND ORGANELLAR"/>
    <property type="match status" value="1"/>
</dbReference>
<dbReference type="AlphaFoldDB" id="A0A0G1GQC1"/>
<dbReference type="Proteomes" id="UP000034646">
    <property type="component" value="Unassembled WGS sequence"/>
</dbReference>
<dbReference type="CDD" id="cd01425">
    <property type="entry name" value="RPS2"/>
    <property type="match status" value="1"/>
</dbReference>
<dbReference type="GO" id="GO:0006412">
    <property type="term" value="P:translation"/>
    <property type="evidence" value="ECO:0007669"/>
    <property type="project" value="UniProtKB-UniRule"/>
</dbReference>
<dbReference type="GO" id="GO:0003735">
    <property type="term" value="F:structural constituent of ribosome"/>
    <property type="evidence" value="ECO:0007669"/>
    <property type="project" value="InterPro"/>
</dbReference>
<evidence type="ECO:0000256" key="3">
    <source>
        <dbReference type="ARBA" id="ARBA00023274"/>
    </source>
</evidence>
<evidence type="ECO:0000256" key="5">
    <source>
        <dbReference type="HAMAP-Rule" id="MF_00291"/>
    </source>
</evidence>
<dbReference type="InterPro" id="IPR023591">
    <property type="entry name" value="Ribosomal_uS2_flav_dom_sf"/>
</dbReference>
<comment type="similarity">
    <text evidence="1 5">Belongs to the universal ribosomal protein uS2 family.</text>
</comment>
<comment type="caution">
    <text evidence="6">The sequence shown here is derived from an EMBL/GenBank/DDBJ whole genome shotgun (WGS) entry which is preliminary data.</text>
</comment>
<dbReference type="InterPro" id="IPR005706">
    <property type="entry name" value="Ribosomal_uS2_bac/mit/plastid"/>
</dbReference>
<keyword evidence="2 5" id="KW-0689">Ribosomal protein</keyword>
<dbReference type="SUPFAM" id="SSF52313">
    <property type="entry name" value="Ribosomal protein S2"/>
    <property type="match status" value="1"/>
</dbReference>
<evidence type="ECO:0000313" key="7">
    <source>
        <dbReference type="Proteomes" id="UP000034646"/>
    </source>
</evidence>
<dbReference type="PANTHER" id="PTHR12534:SF0">
    <property type="entry name" value="SMALL RIBOSOMAL SUBUNIT PROTEIN US2M"/>
    <property type="match status" value="1"/>
</dbReference>
<dbReference type="InterPro" id="IPR001865">
    <property type="entry name" value="Ribosomal_uS2"/>
</dbReference>
<reference evidence="6 7" key="1">
    <citation type="journal article" date="2015" name="Nature">
        <title>rRNA introns, odd ribosomes, and small enigmatic genomes across a large radiation of phyla.</title>
        <authorList>
            <person name="Brown C.T."/>
            <person name="Hug L.A."/>
            <person name="Thomas B.C."/>
            <person name="Sharon I."/>
            <person name="Castelle C.J."/>
            <person name="Singh A."/>
            <person name="Wilkins M.J."/>
            <person name="Williams K.H."/>
            <person name="Banfield J.F."/>
        </authorList>
    </citation>
    <scope>NUCLEOTIDE SEQUENCE [LARGE SCALE GENOMIC DNA]</scope>
</reference>
<dbReference type="NCBIfam" id="TIGR01011">
    <property type="entry name" value="rpsB_bact"/>
    <property type="match status" value="1"/>
</dbReference>
<dbReference type="Gene3D" id="1.10.287.610">
    <property type="entry name" value="Helix hairpin bin"/>
    <property type="match status" value="1"/>
</dbReference>
<name>A0A0G1GQC1_9BACT</name>
<dbReference type="Gene3D" id="3.40.50.10490">
    <property type="entry name" value="Glucose-6-phosphate isomerase like protein, domain 1"/>
    <property type="match status" value="1"/>
</dbReference>
<dbReference type="STRING" id="1618738.UV76_C0006G0028"/>
<dbReference type="HAMAP" id="MF_00291_B">
    <property type="entry name" value="Ribosomal_uS2_B"/>
    <property type="match status" value="1"/>
</dbReference>
<organism evidence="6 7">
    <name type="scientific">Candidatus Nomurabacteria bacterium GW2011_GWA2_43_15</name>
    <dbReference type="NCBI Taxonomy" id="1618738"/>
    <lineage>
        <taxon>Bacteria</taxon>
        <taxon>Candidatus Nomuraibacteriota</taxon>
    </lineage>
</organism>
<keyword evidence="3 5" id="KW-0687">Ribonucleoprotein</keyword>
<evidence type="ECO:0000256" key="4">
    <source>
        <dbReference type="ARBA" id="ARBA00035256"/>
    </source>
</evidence>
<gene>
    <name evidence="5" type="primary">rpsB</name>
    <name evidence="6" type="ORF">UV76_C0006G0028</name>
</gene>
<evidence type="ECO:0000256" key="2">
    <source>
        <dbReference type="ARBA" id="ARBA00022980"/>
    </source>
</evidence>
<accession>A0A0G1GQC1</accession>
<sequence length="279" mass="31120">MCSYYPKKTGWSKFTADKARLQKREYSAILVHMKKAESRTDARPNDGEGQMVVEEMFKAGAHYGYSKTRRHPSVSSYIYATKNKGDIINLEKTSVMLEKAVEFIKSSGNQGKVILFVGTKPEAKEAVKNAAEFLGMPYITERWIGGTLSNFTEIKKRITELENYHKDSTGGGLDKYTKKERLVIAKKMEKLARYYTGLFGLKKVPDALFVVDAKSEHIAATEAKKSGVPVVALVNSDSNIKYIDYPIVANDAGMPSIRFFVTAIGNAYKEGQMSVPPKT</sequence>
<dbReference type="EMBL" id="LCFS01000006">
    <property type="protein sequence ID" value="KKT00894.1"/>
    <property type="molecule type" value="Genomic_DNA"/>
</dbReference>
<protein>
    <recommendedName>
        <fullName evidence="4 5">Small ribosomal subunit protein uS2</fullName>
    </recommendedName>
</protein>
<dbReference type="GO" id="GO:0022627">
    <property type="term" value="C:cytosolic small ribosomal subunit"/>
    <property type="evidence" value="ECO:0007669"/>
    <property type="project" value="TreeGrafter"/>
</dbReference>
<dbReference type="PRINTS" id="PR00395">
    <property type="entry name" value="RIBOSOMALS2"/>
</dbReference>
<proteinExistence type="inferred from homology"/>
<evidence type="ECO:0000313" key="6">
    <source>
        <dbReference type="EMBL" id="KKT00894.1"/>
    </source>
</evidence>
<evidence type="ECO:0000256" key="1">
    <source>
        <dbReference type="ARBA" id="ARBA00006242"/>
    </source>
</evidence>